<dbReference type="PANTHER" id="PTHR43162">
    <property type="match status" value="1"/>
</dbReference>
<dbReference type="InterPro" id="IPR036291">
    <property type="entry name" value="NAD(P)-bd_dom_sf"/>
</dbReference>
<dbReference type="SUPFAM" id="SSF51735">
    <property type="entry name" value="NAD(P)-binding Rossmann-fold domains"/>
    <property type="match status" value="1"/>
</dbReference>
<dbReference type="Pfam" id="PF05368">
    <property type="entry name" value="NmrA"/>
    <property type="match status" value="1"/>
</dbReference>
<dbReference type="InterPro" id="IPR051604">
    <property type="entry name" value="Ergot_Alk_Oxidoreductase"/>
</dbReference>
<reference evidence="3" key="1">
    <citation type="journal article" date="2019" name="Int. J. Syst. Evol. Microbiol.">
        <title>The Global Catalogue of Microorganisms (GCM) 10K type strain sequencing project: providing services to taxonomists for standard genome sequencing and annotation.</title>
        <authorList>
            <consortium name="The Broad Institute Genomics Platform"/>
            <consortium name="The Broad Institute Genome Sequencing Center for Infectious Disease"/>
            <person name="Wu L."/>
            <person name="Ma J."/>
        </authorList>
    </citation>
    <scope>NUCLEOTIDE SEQUENCE [LARGE SCALE GENOMIC DNA]</scope>
    <source>
        <strain evidence="3">CGMCC 1.15288</strain>
    </source>
</reference>
<evidence type="ECO:0000313" key="2">
    <source>
        <dbReference type="EMBL" id="GGH48452.1"/>
    </source>
</evidence>
<comment type="caution">
    <text evidence="2">The sequence shown here is derived from an EMBL/GenBank/DDBJ whole genome shotgun (WGS) entry which is preliminary data.</text>
</comment>
<proteinExistence type="predicted"/>
<keyword evidence="3" id="KW-1185">Reference proteome</keyword>
<sequence>MKVTLTGSLGNISRPLTEKLVANGHEVNVVSSNPDRAEEIKKLGAAASIGSVEDYEFIRQSFTGSDAVYLMIPPSFTTTDPKEYIKAVGEQYAKAIEETGVKLAVNLSSVGSHIQNGLGPTGSNFQVEQKLNELVGVNVLHLRPGMFMTNFYGAIPMIKYQGMLGNNFGGSVSLSLTHPRDIAEAAFQAIDQMSFSGKKVQYIVSDERTGFEIAGLLGEAVGKTGVKWIEFSDEQLLNALMQNGFSEPMAKVYMVEIGIALRDGSFSEDFRKHKHLSVGRTSFQKFSDEFALAYGHVN</sequence>
<evidence type="ECO:0000259" key="1">
    <source>
        <dbReference type="Pfam" id="PF05368"/>
    </source>
</evidence>
<dbReference type="RefSeq" id="WP_188937486.1">
    <property type="nucleotide sequence ID" value="NZ_BMIA01000004.1"/>
</dbReference>
<feature type="domain" description="NmrA-like" evidence="1">
    <location>
        <begin position="2"/>
        <end position="253"/>
    </location>
</feature>
<dbReference type="Gene3D" id="3.40.50.720">
    <property type="entry name" value="NAD(P)-binding Rossmann-like Domain"/>
    <property type="match status" value="1"/>
</dbReference>
<organism evidence="2 3">
    <name type="scientific">Dyadobacter endophyticus</name>
    <dbReference type="NCBI Taxonomy" id="1749036"/>
    <lineage>
        <taxon>Bacteria</taxon>
        <taxon>Pseudomonadati</taxon>
        <taxon>Bacteroidota</taxon>
        <taxon>Cytophagia</taxon>
        <taxon>Cytophagales</taxon>
        <taxon>Spirosomataceae</taxon>
        <taxon>Dyadobacter</taxon>
    </lineage>
</organism>
<dbReference type="EMBL" id="BMIA01000004">
    <property type="protein sequence ID" value="GGH48452.1"/>
    <property type="molecule type" value="Genomic_DNA"/>
</dbReference>
<protein>
    <recommendedName>
        <fullName evidence="1">NmrA-like domain-containing protein</fullName>
    </recommendedName>
</protein>
<name>A0ABQ1Z424_9BACT</name>
<evidence type="ECO:0000313" key="3">
    <source>
        <dbReference type="Proteomes" id="UP000600214"/>
    </source>
</evidence>
<dbReference type="Gene3D" id="3.90.25.10">
    <property type="entry name" value="UDP-galactose 4-epimerase, domain 1"/>
    <property type="match status" value="1"/>
</dbReference>
<dbReference type="InterPro" id="IPR008030">
    <property type="entry name" value="NmrA-like"/>
</dbReference>
<accession>A0ABQ1Z424</accession>
<gene>
    <name evidence="2" type="ORF">GCM10007423_49670</name>
</gene>
<dbReference type="PANTHER" id="PTHR43162:SF1">
    <property type="entry name" value="PRESTALK A DIFFERENTIATION PROTEIN A"/>
    <property type="match status" value="1"/>
</dbReference>
<dbReference type="Proteomes" id="UP000600214">
    <property type="component" value="Unassembled WGS sequence"/>
</dbReference>